<reference evidence="2 3" key="1">
    <citation type="journal article" date="2020" name="Harmful Algae">
        <title>Molecular and morphological characterization of a novel dihydroanatoxin-a producing Microcoleus species (cyanobacteria) from the Russian River, California, USA.</title>
        <authorList>
            <person name="Conklin K.Y."/>
            <person name="Stancheva R."/>
            <person name="Otten T.G."/>
            <person name="Fadness R."/>
            <person name="Boyer G.L."/>
            <person name="Read B."/>
            <person name="Zhang X."/>
            <person name="Sheath R.G."/>
        </authorList>
    </citation>
    <scope>NUCLEOTIDE SEQUENCE [LARGE SCALE GENOMIC DNA]</scope>
    <source>
        <strain evidence="2 3">PTRS2</strain>
    </source>
</reference>
<evidence type="ECO:0000259" key="1">
    <source>
        <dbReference type="Pfam" id="PF02342"/>
    </source>
</evidence>
<evidence type="ECO:0000313" key="2">
    <source>
        <dbReference type="EMBL" id="MEK0189554.1"/>
    </source>
</evidence>
<dbReference type="PANTHER" id="PTHR32097">
    <property type="entry name" value="CAMP-BINDING PROTEIN 1-RELATED"/>
    <property type="match status" value="1"/>
</dbReference>
<protein>
    <submittedName>
        <fullName evidence="2">TerD family protein</fullName>
    </submittedName>
</protein>
<gene>
    <name evidence="2" type="ORF">WMG39_32625</name>
</gene>
<keyword evidence="3" id="KW-1185">Reference proteome</keyword>
<proteinExistence type="predicted"/>
<dbReference type="Proteomes" id="UP001384579">
    <property type="component" value="Unassembled WGS sequence"/>
</dbReference>
<dbReference type="InterPro" id="IPR003325">
    <property type="entry name" value="TerD"/>
</dbReference>
<dbReference type="InterPro" id="IPR051324">
    <property type="entry name" value="Stress/Tellurium_Resist"/>
</dbReference>
<feature type="non-terminal residue" evidence="2">
    <location>
        <position position="149"/>
    </location>
</feature>
<feature type="domain" description="TerD" evidence="1">
    <location>
        <begin position="1"/>
        <end position="127"/>
    </location>
</feature>
<dbReference type="CDD" id="cd06974">
    <property type="entry name" value="TerD_like"/>
    <property type="match status" value="1"/>
</dbReference>
<dbReference type="RefSeq" id="WP_340542695.1">
    <property type="nucleotide sequence ID" value="NZ_JBBLXS010001367.1"/>
</dbReference>
<feature type="non-terminal residue" evidence="2">
    <location>
        <position position="1"/>
    </location>
</feature>
<accession>A0ABU8YYQ7</accession>
<dbReference type="Pfam" id="PF02342">
    <property type="entry name" value="TerD"/>
    <property type="match status" value="1"/>
</dbReference>
<dbReference type="Gene3D" id="2.60.60.30">
    <property type="entry name" value="sav2460 like domains"/>
    <property type="match status" value="1"/>
</dbReference>
<dbReference type="EMBL" id="JBBLXS010001367">
    <property type="protein sequence ID" value="MEK0189554.1"/>
    <property type="molecule type" value="Genomic_DNA"/>
</dbReference>
<evidence type="ECO:0000313" key="3">
    <source>
        <dbReference type="Proteomes" id="UP001384579"/>
    </source>
</evidence>
<organism evidence="2 3">
    <name type="scientific">Microcoleus anatoxicus PTRS2</name>
    <dbReference type="NCBI Taxonomy" id="2705321"/>
    <lineage>
        <taxon>Bacteria</taxon>
        <taxon>Bacillati</taxon>
        <taxon>Cyanobacteriota</taxon>
        <taxon>Cyanophyceae</taxon>
        <taxon>Oscillatoriophycideae</taxon>
        <taxon>Oscillatoriales</taxon>
        <taxon>Microcoleaceae</taxon>
        <taxon>Microcoleus</taxon>
        <taxon>Microcoleus anatoxicus</taxon>
    </lineage>
</organism>
<sequence>VFYNNLRSLDDSLHHLGNRKTGKNQGDNETIDVDLNKISPAIQEIIFVVTIHEAQAKNQNFSQIHNGFIRLYNSATHSELACYNLKDNFSQETAVEFGRLYKKDGKWRFQAVGQGYNAGLQSFVDKYYVENKQENQQAETHLKISDFDI</sequence>
<dbReference type="PANTHER" id="PTHR32097:SF17">
    <property type="entry name" value="CAMP-BINDING PROTEIN 1-RELATED"/>
    <property type="match status" value="1"/>
</dbReference>
<name>A0ABU8YYQ7_9CYAN</name>
<comment type="caution">
    <text evidence="2">The sequence shown here is derived from an EMBL/GenBank/DDBJ whole genome shotgun (WGS) entry which is preliminary data.</text>
</comment>